<dbReference type="eggNOG" id="COG4641">
    <property type="taxonomic scope" value="Bacteria"/>
</dbReference>
<reference evidence="4" key="2">
    <citation type="submission" date="2013-07" db="EMBL/GenBank/DDBJ databases">
        <authorList>
            <person name="Morais-Silva F.O."/>
            <person name="Rezende A.M."/>
            <person name="Pimentel C."/>
            <person name="Resende D.M."/>
            <person name="Santos C.I."/>
            <person name="Clemente C."/>
            <person name="de Oliveira L.M."/>
            <person name="da Silva S.M."/>
            <person name="Costa D.A."/>
            <person name="Varela-Raposo A."/>
            <person name="Horacio E.C.A."/>
            <person name="Matos M."/>
            <person name="Flores O."/>
            <person name="Ruiz J.C."/>
            <person name="Rodrigues-Pousada C."/>
        </authorList>
    </citation>
    <scope>NUCLEOTIDE SEQUENCE [LARGE SCALE GENOMIC DNA]</scope>
    <source>
        <strain evidence="4">ATCC 19364 / DSM 1382 / NCIMB 9332 / VKM B-1759</strain>
    </source>
</reference>
<feature type="domain" description="Spore protein YkvP/CgeB glycosyl transferase-like" evidence="2">
    <location>
        <begin position="197"/>
        <end position="345"/>
    </location>
</feature>
<feature type="region of interest" description="Disordered" evidence="1">
    <location>
        <begin position="355"/>
        <end position="376"/>
    </location>
</feature>
<sequence length="433" mass="47893">MTISRPLRVLVVQPMYGGSLPVARYAASGLRSLGHLVEEFDAPDFHSAFTALKRLRVTLDRLEHLENSFLQVVSQAILAKVETFRPDLVLALAQAPLSRQALRRLRSAGTATAMWFVEDFRLFTYWRAFAPLYDFFFVIQKEPFLTALQEIGVANASYLPLAADPAFHKPTPLTPLEQHQFGSAVSFLGAGYPNRREAFKHLLGMDFRLWGSDWEDSAALRQVLQRGGARIAPEEAVKIFNATAVNVNLHSSVKADPPVQPGDFVNPRTFELAACGAFQVVDARSLLPELYAPDELATFSTLQEMKDLIQASLADPTARQAMAAKARARTLAEHTYAARMQRLLEVVAERRPGWPADAEQQPGAGQAGAANPLRDLPPDLQAAVRQRLESLGAPPDAPFKDVIWRLRQQPGELGSLDTALLYLDALQRQYSGE</sequence>
<reference evidence="3 4" key="1">
    <citation type="journal article" date="2013" name="J. Bacteriol.">
        <title>Roles of HynAB and Ech, the only two hydrogenases found in the model sulfate reducer Desulfovibrio gigas.</title>
        <authorList>
            <person name="Morais-Silva F.O."/>
            <person name="Santos C.I."/>
            <person name="Rodrigues R."/>
            <person name="Pereira I.A."/>
            <person name="Rodrigues-Pousada C."/>
        </authorList>
    </citation>
    <scope>NUCLEOTIDE SEQUENCE [LARGE SCALE GENOMIC DNA]</scope>
    <source>
        <strain evidence="4">ATCC 19364 / DSM 1382 / NCIMB 9332 / VKM B-1759</strain>
    </source>
</reference>
<dbReference type="SUPFAM" id="SSF53756">
    <property type="entry name" value="UDP-Glycosyltransferase/glycogen phosphorylase"/>
    <property type="match status" value="1"/>
</dbReference>
<accession>T2GDA2</accession>
<evidence type="ECO:0000259" key="2">
    <source>
        <dbReference type="Pfam" id="PF13524"/>
    </source>
</evidence>
<dbReference type="Proteomes" id="UP000016587">
    <property type="component" value="Chromosome"/>
</dbReference>
<proteinExistence type="predicted"/>
<evidence type="ECO:0000313" key="4">
    <source>
        <dbReference type="Proteomes" id="UP000016587"/>
    </source>
</evidence>
<keyword evidence="4" id="KW-1185">Reference proteome</keyword>
<dbReference type="KEGG" id="dgg:DGI_2560"/>
<organism evidence="3 4">
    <name type="scientific">Megalodesulfovibrio gigas (strain ATCC 19364 / DSM 1382 / NCIMB 9332 / VKM B-1759)</name>
    <name type="common">Desulfovibrio gigas</name>
    <dbReference type="NCBI Taxonomy" id="1121448"/>
    <lineage>
        <taxon>Bacteria</taxon>
        <taxon>Pseudomonadati</taxon>
        <taxon>Thermodesulfobacteriota</taxon>
        <taxon>Desulfovibrionia</taxon>
        <taxon>Desulfovibrionales</taxon>
        <taxon>Desulfovibrionaceae</taxon>
        <taxon>Megalodesulfovibrio</taxon>
    </lineage>
</organism>
<name>T2GDA2_MEGG1</name>
<gene>
    <name evidence="3" type="ORF">DGI_2560</name>
</gene>
<dbReference type="Pfam" id="PF13524">
    <property type="entry name" value="Glyco_trans_1_2"/>
    <property type="match status" value="1"/>
</dbReference>
<dbReference type="PATRIC" id="fig|1121448.10.peg.2508"/>
<evidence type="ECO:0000256" key="1">
    <source>
        <dbReference type="SAM" id="MobiDB-lite"/>
    </source>
</evidence>
<feature type="compositionally biased region" description="Low complexity" evidence="1">
    <location>
        <begin position="355"/>
        <end position="372"/>
    </location>
</feature>
<evidence type="ECO:0000313" key="3">
    <source>
        <dbReference type="EMBL" id="AGW14293.1"/>
    </source>
</evidence>
<dbReference type="InterPro" id="IPR055259">
    <property type="entry name" value="YkvP/CgeB_Glyco_trans-like"/>
</dbReference>
<dbReference type="AlphaFoldDB" id="T2GDA2"/>
<dbReference type="HOGENOM" id="CLU_032039_0_0_7"/>
<dbReference type="RefSeq" id="WP_021761295.1">
    <property type="nucleotide sequence ID" value="NC_022444.1"/>
</dbReference>
<dbReference type="STRING" id="1121448.DGI_2560"/>
<dbReference type="OrthoDB" id="9791241at2"/>
<dbReference type="EMBL" id="CP006585">
    <property type="protein sequence ID" value="AGW14293.1"/>
    <property type="molecule type" value="Genomic_DNA"/>
</dbReference>
<protein>
    <submittedName>
        <fullName evidence="3">Putative CgeB family protein</fullName>
    </submittedName>
</protein>